<dbReference type="STRING" id="341454.A0A4S2MYX4"/>
<accession>A0A4S2MYX4</accession>
<proteinExistence type="predicted"/>
<evidence type="ECO:0000313" key="1">
    <source>
        <dbReference type="EMBL" id="TGZ81989.1"/>
    </source>
</evidence>
<dbReference type="OrthoDB" id="2687876at2759"/>
<reference evidence="1 2" key="1">
    <citation type="submission" date="2019-04" db="EMBL/GenBank/DDBJ databases">
        <title>Comparative genomics and transcriptomics to analyze fruiting body development in filamentous ascomycetes.</title>
        <authorList>
            <consortium name="DOE Joint Genome Institute"/>
            <person name="Lutkenhaus R."/>
            <person name="Traeger S."/>
            <person name="Breuer J."/>
            <person name="Kuo A."/>
            <person name="Lipzen A."/>
            <person name="Pangilinan J."/>
            <person name="Dilworth D."/>
            <person name="Sandor L."/>
            <person name="Poggeler S."/>
            <person name="Barry K."/>
            <person name="Grigoriev I.V."/>
            <person name="Nowrousian M."/>
        </authorList>
    </citation>
    <scope>NUCLEOTIDE SEQUENCE [LARGE SCALE GENOMIC DNA]</scope>
    <source>
        <strain evidence="1 2">CBS 389.68</strain>
    </source>
</reference>
<dbReference type="InParanoid" id="A0A4S2MYX4"/>
<keyword evidence="2" id="KW-1185">Reference proteome</keyword>
<evidence type="ECO:0000313" key="2">
    <source>
        <dbReference type="Proteomes" id="UP000298138"/>
    </source>
</evidence>
<evidence type="ECO:0008006" key="3">
    <source>
        <dbReference type="Google" id="ProtNLM"/>
    </source>
</evidence>
<dbReference type="EMBL" id="ML220117">
    <property type="protein sequence ID" value="TGZ81989.1"/>
    <property type="molecule type" value="Genomic_DNA"/>
</dbReference>
<sequence>MDNQPSSYSSDPSTIIILDSFVNRKPTYESYYRMIISHEIRYLTIAPGLLDAEILKSTPHLLSSLPPLPPGNWKEAKLLPHGIYETRSHELPEIRTAWHRSRFDILTLDFETSENMSPTVCSYPVKHDAIGGPLIAKYGRSKTEIERVDAESRMWLRISGGGIGAEFVGHIIRHGRVIGFLVRDVKAMRGRVPESGCREDYVKCRDTLMCLHGEGIRLGKPGALRRENFVVDRDGKAVVMDFEDAAFVKDVRELEMEMEMLPWLFSIRQDSSG</sequence>
<dbReference type="Proteomes" id="UP000298138">
    <property type="component" value="Unassembled WGS sequence"/>
</dbReference>
<name>A0A4S2MYX4_9PEZI</name>
<gene>
    <name evidence="1" type="ORF">EX30DRAFT_241924</name>
</gene>
<dbReference type="AlphaFoldDB" id="A0A4S2MYX4"/>
<protein>
    <recommendedName>
        <fullName evidence="3">Protein kinase domain-containing protein</fullName>
    </recommendedName>
</protein>
<organism evidence="1 2">
    <name type="scientific">Ascodesmis nigricans</name>
    <dbReference type="NCBI Taxonomy" id="341454"/>
    <lineage>
        <taxon>Eukaryota</taxon>
        <taxon>Fungi</taxon>
        <taxon>Dikarya</taxon>
        <taxon>Ascomycota</taxon>
        <taxon>Pezizomycotina</taxon>
        <taxon>Pezizomycetes</taxon>
        <taxon>Pezizales</taxon>
        <taxon>Ascodesmidaceae</taxon>
        <taxon>Ascodesmis</taxon>
    </lineage>
</organism>